<dbReference type="AlphaFoldDB" id="A0A4Y2HTQ9"/>
<protein>
    <submittedName>
        <fullName evidence="1">Uncharacterized protein</fullName>
    </submittedName>
</protein>
<name>A0A4Y2HTQ9_ARAVE</name>
<keyword evidence="2" id="KW-1185">Reference proteome</keyword>
<comment type="caution">
    <text evidence="1">The sequence shown here is derived from an EMBL/GenBank/DDBJ whole genome shotgun (WGS) entry which is preliminary data.</text>
</comment>
<accession>A0A4Y2HTQ9</accession>
<gene>
    <name evidence="1" type="ORF">AVEN_124559_1</name>
</gene>
<evidence type="ECO:0000313" key="1">
    <source>
        <dbReference type="EMBL" id="GBM68628.1"/>
    </source>
</evidence>
<proteinExistence type="predicted"/>
<reference evidence="1 2" key="1">
    <citation type="journal article" date="2019" name="Sci. Rep.">
        <title>Orb-weaving spider Araneus ventricosus genome elucidates the spidroin gene catalogue.</title>
        <authorList>
            <person name="Kono N."/>
            <person name="Nakamura H."/>
            <person name="Ohtoshi R."/>
            <person name="Moran D.A.P."/>
            <person name="Shinohara A."/>
            <person name="Yoshida Y."/>
            <person name="Fujiwara M."/>
            <person name="Mori M."/>
            <person name="Tomita M."/>
            <person name="Arakawa K."/>
        </authorList>
    </citation>
    <scope>NUCLEOTIDE SEQUENCE [LARGE SCALE GENOMIC DNA]</scope>
</reference>
<dbReference type="Proteomes" id="UP000499080">
    <property type="component" value="Unassembled WGS sequence"/>
</dbReference>
<dbReference type="EMBL" id="BGPR01002153">
    <property type="protein sequence ID" value="GBM68628.1"/>
    <property type="molecule type" value="Genomic_DNA"/>
</dbReference>
<organism evidence="1 2">
    <name type="scientific">Araneus ventricosus</name>
    <name type="common">Orbweaver spider</name>
    <name type="synonym">Epeira ventricosa</name>
    <dbReference type="NCBI Taxonomy" id="182803"/>
    <lineage>
        <taxon>Eukaryota</taxon>
        <taxon>Metazoa</taxon>
        <taxon>Ecdysozoa</taxon>
        <taxon>Arthropoda</taxon>
        <taxon>Chelicerata</taxon>
        <taxon>Arachnida</taxon>
        <taxon>Araneae</taxon>
        <taxon>Araneomorphae</taxon>
        <taxon>Entelegynae</taxon>
        <taxon>Araneoidea</taxon>
        <taxon>Araneidae</taxon>
        <taxon>Araneus</taxon>
    </lineage>
</organism>
<sequence>MGRIKNIESMRAVQLVEFTLNTKSYYCFVRHENSVRQVVQLTAVAIATGYVREDPFLTGGIRRKLGNYYNSWRQFAAVVDHSSSRFCRSCIFLPIWS</sequence>
<evidence type="ECO:0000313" key="2">
    <source>
        <dbReference type="Proteomes" id="UP000499080"/>
    </source>
</evidence>